<reference evidence="2 3" key="1">
    <citation type="submission" date="2018-08" db="EMBL/GenBank/DDBJ databases">
        <title>A genome reference for cultivated species of the human gut microbiota.</title>
        <authorList>
            <person name="Zou Y."/>
            <person name="Xue W."/>
            <person name="Luo G."/>
        </authorList>
    </citation>
    <scope>NUCLEOTIDE SEQUENCE [LARGE SCALE GENOMIC DNA]</scope>
    <source>
        <strain evidence="2 3">AF18-46</strain>
    </source>
</reference>
<name>A0A412PCC2_9FIRM</name>
<keyword evidence="1" id="KW-1133">Transmembrane helix</keyword>
<evidence type="ECO:0000313" key="2">
    <source>
        <dbReference type="EMBL" id="RGT54881.1"/>
    </source>
</evidence>
<comment type="caution">
    <text evidence="2">The sequence shown here is derived from an EMBL/GenBank/DDBJ whole genome shotgun (WGS) entry which is preliminary data.</text>
</comment>
<sequence length="128" mass="14491">MNPEERARKWTQDIPELSGLTLQQRITICNQVSKRIVFLAVLWLTLFFAIVFVILSSADINSALYNLLNHTAEAINTIFNGGPSKRYMVALLESLPYILPMLVVLVGPIWLMTTVFRKLMLLSAAKKL</sequence>
<proteinExistence type="predicted"/>
<feature type="transmembrane region" description="Helical" evidence="1">
    <location>
        <begin position="97"/>
        <end position="116"/>
    </location>
</feature>
<protein>
    <submittedName>
        <fullName evidence="2">Uncharacterized protein</fullName>
    </submittedName>
</protein>
<dbReference type="RefSeq" id="WP_028077535.1">
    <property type="nucleotide sequence ID" value="NZ_AP028934.1"/>
</dbReference>
<dbReference type="EMBL" id="QRWX01000003">
    <property type="protein sequence ID" value="RGT54881.1"/>
    <property type="molecule type" value="Genomic_DNA"/>
</dbReference>
<gene>
    <name evidence="2" type="ORF">DWX20_06845</name>
</gene>
<dbReference type="AlphaFoldDB" id="A0A412PCC2"/>
<dbReference type="GeneID" id="89618889"/>
<dbReference type="Proteomes" id="UP000284731">
    <property type="component" value="Unassembled WGS sequence"/>
</dbReference>
<evidence type="ECO:0000313" key="3">
    <source>
        <dbReference type="Proteomes" id="UP000284731"/>
    </source>
</evidence>
<organism evidence="2 3">
    <name type="scientific">Solobacterium moorei</name>
    <dbReference type="NCBI Taxonomy" id="102148"/>
    <lineage>
        <taxon>Bacteria</taxon>
        <taxon>Bacillati</taxon>
        <taxon>Bacillota</taxon>
        <taxon>Erysipelotrichia</taxon>
        <taxon>Erysipelotrichales</taxon>
        <taxon>Erysipelotrichaceae</taxon>
        <taxon>Solobacterium</taxon>
    </lineage>
</organism>
<feature type="transmembrane region" description="Helical" evidence="1">
    <location>
        <begin position="36"/>
        <end position="58"/>
    </location>
</feature>
<keyword evidence="1" id="KW-0472">Membrane</keyword>
<accession>A0A412PCC2</accession>
<evidence type="ECO:0000256" key="1">
    <source>
        <dbReference type="SAM" id="Phobius"/>
    </source>
</evidence>
<keyword evidence="1" id="KW-0812">Transmembrane</keyword>